<reference evidence="2" key="1">
    <citation type="submission" date="2014-11" db="EMBL/GenBank/DDBJ databases">
        <authorList>
            <person name="Otto D Thomas"/>
            <person name="Naeem Raeece"/>
        </authorList>
    </citation>
    <scope>NUCLEOTIDE SEQUENCE</scope>
</reference>
<feature type="region of interest" description="Disordered" evidence="1">
    <location>
        <begin position="358"/>
        <end position="384"/>
    </location>
</feature>
<feature type="region of interest" description="Disordered" evidence="1">
    <location>
        <begin position="411"/>
        <end position="479"/>
    </location>
</feature>
<feature type="compositionally biased region" description="Basic and acidic residues" evidence="1">
    <location>
        <begin position="426"/>
        <end position="443"/>
    </location>
</feature>
<evidence type="ECO:0000256" key="1">
    <source>
        <dbReference type="SAM" id="MobiDB-lite"/>
    </source>
</evidence>
<feature type="region of interest" description="Disordered" evidence="1">
    <location>
        <begin position="804"/>
        <end position="846"/>
    </location>
</feature>
<sequence>MEPPSLFEVTAKCSNLKETANVFSVPVSPETSVAQLQEALQKKLGRTVRFIIFAGKAISGNPTASLAQLGIQKGSPALVLVAGDPLLPSPSEATPPQPNPPPAQEKISTQVLVRKFTSNGIEDAEESCEYLPGDHLSKVLLSGGVNGRFGLCFLMCTSCPSSSSPAGKGNQWAEEWIVPVCGQSRMPSSPVRCIVAVSVEGAGTEGGPSAQDSVLHAHRLNMQRGGRPPSLARVAWKVSSLSPPDGVSLRRPETLHLPPGDSESYLVLQFSNGDAFCLCLLHSGGVFCCFRVSTRSARNRHEEKSPFFGVPHPKEKFNDQRGDVHRDGIAGDKITLAEVEKTVQEEIVRLQKHLQQQQQQQSNVSASVSNAPPSFSSSPTKLQADPLSQCLHEWIEDQKALAAGPLQSALGEREGAEEEFGTVAGEQKDREGDDKEDEKKVTESESAVESNGGAGEERNGESMPPHREHQSQRGQPEPLLVSRADYVNGVCRVKERAPVVSSTRIERGCAGSWRQIAARFKEAISPSSAEGLTEESYQQSGEGAGREREELSESDQIAFRVWKRCVAEAGTYREPIDESDTAAPTADGGPSTNSNAPGSPTQTGAASGTGPLGLPVPSSLSVGVPLGMGLLSAWVMGLDAEGVGNLESRTESEAGGGVLWASVALSAAALDNAGGRERGNTGGVSQEGWVSVGPCETGMCRGVIEALFLECVVCMGSMMGRYLGSDGLDFRRDVQVAFAGAEASFLAGLRRKLVMRERGVEAALRRLSLADASSSALPLATVLDVALQVSRCSFPLVPAGPRALKGKRGHWKGKAGNQHQKEESQAQTRGTTAPAHGSIDGSTGNGIRWRDAISGRELPEALAERIAALFCADRLINFRAYPK</sequence>
<evidence type="ECO:0008006" key="3">
    <source>
        <dbReference type="Google" id="ProtNLM"/>
    </source>
</evidence>
<feature type="compositionally biased region" description="Low complexity" evidence="1">
    <location>
        <begin position="358"/>
        <end position="378"/>
    </location>
</feature>
<feature type="compositionally biased region" description="Basic and acidic residues" evidence="1">
    <location>
        <begin position="312"/>
        <end position="324"/>
    </location>
</feature>
<name>A0A0G4GKS9_9ALVE</name>
<feature type="compositionally biased region" description="Basic and acidic residues" evidence="1">
    <location>
        <begin position="455"/>
        <end position="471"/>
    </location>
</feature>
<feature type="region of interest" description="Disordered" evidence="1">
    <location>
        <begin position="525"/>
        <end position="553"/>
    </location>
</feature>
<feature type="compositionally biased region" description="Basic residues" evidence="1">
    <location>
        <begin position="804"/>
        <end position="813"/>
    </location>
</feature>
<feature type="region of interest" description="Disordered" evidence="1">
    <location>
        <begin position="301"/>
        <end position="324"/>
    </location>
</feature>
<accession>A0A0G4GKS9</accession>
<feature type="compositionally biased region" description="Pro residues" evidence="1">
    <location>
        <begin position="93"/>
        <end position="103"/>
    </location>
</feature>
<protein>
    <recommendedName>
        <fullName evidence="3">Ubiquitin-like domain-containing protein</fullName>
    </recommendedName>
</protein>
<dbReference type="AlphaFoldDB" id="A0A0G4GKS9"/>
<feature type="region of interest" description="Disordered" evidence="1">
    <location>
        <begin position="573"/>
        <end position="612"/>
    </location>
</feature>
<gene>
    <name evidence="2" type="ORF">Cvel_4840</name>
</gene>
<evidence type="ECO:0000313" key="2">
    <source>
        <dbReference type="EMBL" id="CEM30636.1"/>
    </source>
</evidence>
<feature type="region of interest" description="Disordered" evidence="1">
    <location>
        <begin position="85"/>
        <end position="105"/>
    </location>
</feature>
<feature type="compositionally biased region" description="Polar residues" evidence="1">
    <location>
        <begin position="525"/>
        <end position="541"/>
    </location>
</feature>
<dbReference type="VEuPathDB" id="CryptoDB:Cvel_4840"/>
<proteinExistence type="predicted"/>
<organism evidence="2">
    <name type="scientific">Chromera velia CCMP2878</name>
    <dbReference type="NCBI Taxonomy" id="1169474"/>
    <lineage>
        <taxon>Eukaryota</taxon>
        <taxon>Sar</taxon>
        <taxon>Alveolata</taxon>
        <taxon>Colpodellida</taxon>
        <taxon>Chromeraceae</taxon>
        <taxon>Chromera</taxon>
    </lineage>
</organism>
<dbReference type="EMBL" id="CDMZ01001314">
    <property type="protein sequence ID" value="CEM30636.1"/>
    <property type="molecule type" value="Genomic_DNA"/>
</dbReference>
<feature type="compositionally biased region" description="Polar residues" evidence="1">
    <location>
        <begin position="590"/>
        <end position="606"/>
    </location>
</feature>